<dbReference type="InterPro" id="IPR013196">
    <property type="entry name" value="HTH_11"/>
</dbReference>
<dbReference type="EMBL" id="CP008876">
    <property type="protein sequence ID" value="AIF67730.1"/>
    <property type="molecule type" value="Genomic_DNA"/>
</dbReference>
<dbReference type="Gene3D" id="1.10.1790.10">
    <property type="entry name" value="PRD domain"/>
    <property type="match status" value="2"/>
</dbReference>
<dbReference type="GO" id="GO:0008982">
    <property type="term" value="F:protein-N(PI)-phosphohistidine-sugar phosphotransferase activity"/>
    <property type="evidence" value="ECO:0007669"/>
    <property type="project" value="InterPro"/>
</dbReference>
<keyword evidence="4" id="KW-0804">Transcription</keyword>
<dbReference type="InterPro" id="IPR016152">
    <property type="entry name" value="PTrfase/Anion_transptr"/>
</dbReference>
<dbReference type="AlphaFoldDB" id="A0A075LLW0"/>
<dbReference type="PANTHER" id="PTHR30185:SF18">
    <property type="entry name" value="TRANSCRIPTIONAL REGULATOR MTLR"/>
    <property type="match status" value="1"/>
</dbReference>
<dbReference type="KEGG" id="tap:GZ22_14515"/>
<dbReference type="SUPFAM" id="SSF52794">
    <property type="entry name" value="PTS system IIB component-like"/>
    <property type="match status" value="1"/>
</dbReference>
<dbReference type="SUPFAM" id="SSF63520">
    <property type="entry name" value="PTS-regulatory domain, PRD"/>
    <property type="match status" value="2"/>
</dbReference>
<dbReference type="PROSITE" id="PS51372">
    <property type="entry name" value="PRD_2"/>
    <property type="match status" value="2"/>
</dbReference>
<dbReference type="HOGENOM" id="CLU_013442_2_0_9"/>
<dbReference type="SUPFAM" id="SSF46785">
    <property type="entry name" value="Winged helix' DNA-binding domain"/>
    <property type="match status" value="1"/>
</dbReference>
<dbReference type="InterPro" id="IPR002178">
    <property type="entry name" value="PTS_EIIA_type-2_dom"/>
</dbReference>
<dbReference type="Gene3D" id="1.10.10.10">
    <property type="entry name" value="Winged helix-like DNA-binding domain superfamily/Winged helix DNA-binding domain"/>
    <property type="match status" value="1"/>
</dbReference>
<dbReference type="InterPro" id="IPR036634">
    <property type="entry name" value="PRD_sf"/>
</dbReference>
<feature type="domain" description="PRD" evidence="8">
    <location>
        <begin position="302"/>
        <end position="408"/>
    </location>
</feature>
<dbReference type="Gene3D" id="3.40.930.10">
    <property type="entry name" value="Mannitol-specific EII, Chain A"/>
    <property type="match status" value="1"/>
</dbReference>
<dbReference type="PROSITE" id="PS51099">
    <property type="entry name" value="PTS_EIIB_TYPE_2"/>
    <property type="match status" value="1"/>
</dbReference>
<dbReference type="GO" id="GO:0003700">
    <property type="term" value="F:DNA-binding transcription factor activity"/>
    <property type="evidence" value="ECO:0007669"/>
    <property type="project" value="InterPro"/>
</dbReference>
<evidence type="ECO:0000259" key="6">
    <source>
        <dbReference type="PROSITE" id="PS51094"/>
    </source>
</evidence>
<dbReference type="InterPro" id="IPR011608">
    <property type="entry name" value="PRD"/>
</dbReference>
<dbReference type="InterPro" id="IPR001034">
    <property type="entry name" value="DeoR_HTH"/>
</dbReference>
<gene>
    <name evidence="9" type="ORF">GZ22_14515</name>
</gene>
<sequence>MEMVSSRERRIILQLLRSRNQFISIRELAELLHVSSRTIHRELKQVERTLAENKLSLLRVTGSGIRVEGERDQMEALQEQLRDAVEVDTTQEERLLHLLYLLVEASEPVKVAYLANEVQLSKTALSVYLDALEARLADYSLSIIRRRGVGVELDGEENEKRKVLVQLMMEQLDQASIYTFTNDHEEQNLHQFLQNIIKDQRMTMVEKYVMDHLAKLSYSIADNAYVALITYISITIKRIQQARFVILSPPLLESLQKTEEYTIAAALSRELENTFSITFSASEIGYIAVQIQGAKRNETTHRSDPLFELQVQAFIQLVAVAIQLPQLEKDETFTTGLLAHIEPAISRAREGIQTYNPLTEKIEQDYQEVVTAVRKALETVFPTFRFGQGEVAFLALHFASARERQRSRQRLHALVVCASGIGTSKMLASRLQNEFPEITQVSLSSFLELKDMQLESFDLLISTISLDQFHRQYLLVNPLLPGPDVKRVDAFIQQELPTIYKKRKQAAPAKEMPAAFPSVSAFDSKLEELQTLTEVSRIIWNNFMIDRTYQMQADLFSQIDQHAVDHTVINKHGTLASLLRQRDELGGMGIPDTRMALYHSRSTEIEQPAFWMMALSSPIMIKGMDNQVMEADRLFILAAPDNLPLSCYELFSKISILILEEHIQHMIRSADQEALSKELAQLLTAHIQQFTDHLGG</sequence>
<evidence type="ECO:0000259" key="5">
    <source>
        <dbReference type="PROSITE" id="PS51000"/>
    </source>
</evidence>
<evidence type="ECO:0000313" key="10">
    <source>
        <dbReference type="Proteomes" id="UP000027980"/>
    </source>
</evidence>
<dbReference type="Pfam" id="PF00874">
    <property type="entry name" value="PRD"/>
    <property type="match status" value="2"/>
</dbReference>
<dbReference type="InterPro" id="IPR036388">
    <property type="entry name" value="WH-like_DNA-bd_sf"/>
</dbReference>
<dbReference type="Pfam" id="PF08279">
    <property type="entry name" value="HTH_11"/>
    <property type="match status" value="1"/>
</dbReference>
<evidence type="ECO:0000259" key="7">
    <source>
        <dbReference type="PROSITE" id="PS51099"/>
    </source>
</evidence>
<accession>A0A075LLW0</accession>
<dbReference type="Proteomes" id="UP000027980">
    <property type="component" value="Chromosome"/>
</dbReference>
<keyword evidence="1" id="KW-0808">Transferase</keyword>
<evidence type="ECO:0000256" key="4">
    <source>
        <dbReference type="ARBA" id="ARBA00023163"/>
    </source>
</evidence>
<dbReference type="InterPro" id="IPR036390">
    <property type="entry name" value="WH_DNA-bd_sf"/>
</dbReference>
<feature type="domain" description="PTS EIIB type-2" evidence="7">
    <location>
        <begin position="411"/>
        <end position="500"/>
    </location>
</feature>
<evidence type="ECO:0000256" key="2">
    <source>
        <dbReference type="ARBA" id="ARBA00022737"/>
    </source>
</evidence>
<dbReference type="InterPro" id="IPR036095">
    <property type="entry name" value="PTS_EIIB-like_sf"/>
</dbReference>
<dbReference type="Gene3D" id="3.40.50.2300">
    <property type="match status" value="1"/>
</dbReference>
<dbReference type="OrthoDB" id="9776005at2"/>
<dbReference type="PANTHER" id="PTHR30185">
    <property type="entry name" value="CRYPTIC BETA-GLUCOSIDE BGL OPERON ANTITERMINATOR"/>
    <property type="match status" value="1"/>
</dbReference>
<dbReference type="Pfam" id="PF00359">
    <property type="entry name" value="PTS_EIIA_2"/>
    <property type="match status" value="1"/>
</dbReference>
<dbReference type="PROSITE" id="PS51000">
    <property type="entry name" value="HTH_DEOR_2"/>
    <property type="match status" value="1"/>
</dbReference>
<evidence type="ECO:0000256" key="3">
    <source>
        <dbReference type="ARBA" id="ARBA00023015"/>
    </source>
</evidence>
<protein>
    <submittedName>
        <fullName evidence="9">Uncharacterized protein</fullName>
    </submittedName>
</protein>
<proteinExistence type="predicted"/>
<reference evidence="9 10" key="1">
    <citation type="submission" date="2014-07" db="EMBL/GenBank/DDBJ databases">
        <title>Complete genome sequence of a moderately halophilic bacterium Terribacillus aidingensis MP602, isolated from Cryptomeria fortunei in Tianmu mountain in China.</title>
        <authorList>
            <person name="Wang Y."/>
            <person name="Lu P."/>
            <person name="Zhang L."/>
        </authorList>
    </citation>
    <scope>NUCLEOTIDE SEQUENCE [LARGE SCALE GENOMIC DNA]</scope>
    <source>
        <strain evidence="9 10">MP602</strain>
    </source>
</reference>
<evidence type="ECO:0000259" key="8">
    <source>
        <dbReference type="PROSITE" id="PS51372"/>
    </source>
</evidence>
<dbReference type="PROSITE" id="PS51094">
    <property type="entry name" value="PTS_EIIA_TYPE_2"/>
    <property type="match status" value="1"/>
</dbReference>
<keyword evidence="2" id="KW-0677">Repeat</keyword>
<dbReference type="CDD" id="cd05568">
    <property type="entry name" value="PTS_IIB_bgl_like"/>
    <property type="match status" value="1"/>
</dbReference>
<organism evidence="9 10">
    <name type="scientific">Terribacillus saccharophilus</name>
    <dbReference type="NCBI Taxonomy" id="361277"/>
    <lineage>
        <taxon>Bacteria</taxon>
        <taxon>Bacillati</taxon>
        <taxon>Bacillota</taxon>
        <taxon>Bacilli</taxon>
        <taxon>Bacillales</taxon>
        <taxon>Bacillaceae</taxon>
        <taxon>Terribacillus</taxon>
    </lineage>
</organism>
<evidence type="ECO:0000313" key="9">
    <source>
        <dbReference type="EMBL" id="AIF67730.1"/>
    </source>
</evidence>
<feature type="domain" description="HTH deoR-type" evidence="5">
    <location>
        <begin position="6"/>
        <end position="66"/>
    </location>
</feature>
<dbReference type="InterPro" id="IPR050661">
    <property type="entry name" value="BglG_antiterminators"/>
</dbReference>
<keyword evidence="3" id="KW-0805">Transcription regulation</keyword>
<feature type="domain" description="PRD" evidence="8">
    <location>
        <begin position="196"/>
        <end position="301"/>
    </location>
</feature>
<evidence type="ECO:0000256" key="1">
    <source>
        <dbReference type="ARBA" id="ARBA00022679"/>
    </source>
</evidence>
<dbReference type="GO" id="GO:0009401">
    <property type="term" value="P:phosphoenolpyruvate-dependent sugar phosphotransferase system"/>
    <property type="evidence" value="ECO:0007669"/>
    <property type="project" value="InterPro"/>
</dbReference>
<dbReference type="InterPro" id="IPR013011">
    <property type="entry name" value="PTS_EIIB_2"/>
</dbReference>
<dbReference type="SUPFAM" id="SSF55804">
    <property type="entry name" value="Phoshotransferase/anion transport protein"/>
    <property type="match status" value="1"/>
</dbReference>
<feature type="domain" description="PTS EIIA type-2" evidence="6">
    <location>
        <begin position="536"/>
        <end position="686"/>
    </location>
</feature>
<name>A0A075LLW0_9BACI</name>